<evidence type="ECO:0000313" key="3">
    <source>
        <dbReference type="EMBL" id="VTZ77028.1"/>
    </source>
</evidence>
<protein>
    <submittedName>
        <fullName evidence="2">YIR protein</fullName>
    </submittedName>
</protein>
<gene>
    <name evidence="3" type="ORF">PY17X_0801000</name>
    <name evidence="2" type="ORF">PYYM_0800900</name>
</gene>
<evidence type="ECO:0000313" key="2">
    <source>
        <dbReference type="EMBL" id="CDU17376.1"/>
    </source>
</evidence>
<dbReference type="OMA" id="GHNSVHS"/>
<dbReference type="EMBL" id="LK934636">
    <property type="protein sequence ID" value="CDU17376.1"/>
    <property type="molecule type" value="Genomic_DNA"/>
</dbReference>
<dbReference type="AlphaFoldDB" id="A0A077Y2R5"/>
<dbReference type="Proteomes" id="UP000072874">
    <property type="component" value="Chromosome 8"/>
</dbReference>
<dbReference type="KEGG" id="pyo:PY17X_0801000"/>
<dbReference type="OrthoDB" id="373250at2759"/>
<keyword evidence="1" id="KW-0472">Membrane</keyword>
<dbReference type="VEuPathDB" id="PlasmoDB:PY06982"/>
<proteinExistence type="predicted"/>
<reference evidence="2" key="2">
    <citation type="submission" date="2014-05" db="EMBL/GenBank/DDBJ databases">
        <authorList>
            <person name="Aslett A.Martin."/>
            <person name="De Silva Nishadi"/>
        </authorList>
    </citation>
    <scope>NUCLEOTIDE SEQUENCE</scope>
    <source>
        <strain evidence="2">YM</strain>
    </source>
</reference>
<reference evidence="4 5" key="1">
    <citation type="journal article" date="2014" name="BMC Biol.">
        <title>A comprehensive evaluation of rodent malaria parasite genomes and gene expression.</title>
        <authorList>
            <person name="Otto T.D."/>
            <person name="Bohme U."/>
            <person name="Jackson A.P."/>
            <person name="Hunt M."/>
            <person name="Franke-Fayard B."/>
            <person name="Hoeijmakers W.A."/>
            <person name="Religa A.A."/>
            <person name="Robertson L."/>
            <person name="Sanders M."/>
            <person name="Ogun S.A."/>
            <person name="Cunningham D."/>
            <person name="Erhart A."/>
            <person name="Billker O."/>
            <person name="Khan S.M."/>
            <person name="Stunnenberg H.G."/>
            <person name="Langhorne J."/>
            <person name="Holder A.A."/>
            <person name="Waters A.P."/>
            <person name="Newbold C.I."/>
            <person name="Pain A."/>
            <person name="Berriman M."/>
            <person name="Janse C.J."/>
        </authorList>
    </citation>
    <scope>NUCLEOTIDE SEQUENCE [LARGE SCALE GENOMIC DNA]</scope>
    <source>
        <strain evidence="3 4">17X</strain>
        <strain evidence="2 5">YM</strain>
    </source>
</reference>
<dbReference type="VEuPathDB" id="PlasmoDB:PY17X_0801000"/>
<evidence type="ECO:0000256" key="1">
    <source>
        <dbReference type="SAM" id="Phobius"/>
    </source>
</evidence>
<evidence type="ECO:0000313" key="5">
    <source>
        <dbReference type="Proteomes" id="UP000072904"/>
    </source>
</evidence>
<dbReference type="RefSeq" id="XP_022811876.1">
    <property type="nucleotide sequence ID" value="XM_022955621.1"/>
</dbReference>
<dbReference type="InterPro" id="IPR006477">
    <property type="entry name" value="Yir_bir_cir"/>
</dbReference>
<feature type="transmembrane region" description="Helical" evidence="1">
    <location>
        <begin position="260"/>
        <end position="285"/>
    </location>
</feature>
<dbReference type="VEuPathDB" id="PlasmoDB:PYYM_0800900"/>
<evidence type="ECO:0000313" key="4">
    <source>
        <dbReference type="Proteomes" id="UP000072874"/>
    </source>
</evidence>
<dbReference type="GeneID" id="3790151"/>
<dbReference type="NCBIfam" id="TIGR01590">
    <property type="entry name" value="yir-bir-cir_Pla"/>
    <property type="match status" value="1"/>
</dbReference>
<keyword evidence="1" id="KW-1133">Transmembrane helix</keyword>
<reference evidence="3" key="4">
    <citation type="submission" date="2019-05" db="EMBL/GenBank/DDBJ databases">
        <authorList>
            <consortium name="Pathogen Informatics"/>
        </authorList>
    </citation>
    <scope>NUCLEOTIDE SEQUENCE</scope>
    <source>
        <strain evidence="3">17X</strain>
    </source>
</reference>
<name>A0A077Y2R5_PLAYE</name>
<dbReference type="Proteomes" id="UP000072904">
    <property type="component" value="Chromosome 8"/>
</dbReference>
<dbReference type="EMBL" id="LM993662">
    <property type="protein sequence ID" value="VTZ77028.1"/>
    <property type="molecule type" value="Genomic_DNA"/>
</dbReference>
<organism evidence="2 5">
    <name type="scientific">Plasmodium yoelii</name>
    <dbReference type="NCBI Taxonomy" id="5861"/>
    <lineage>
        <taxon>Eukaryota</taxon>
        <taxon>Sar</taxon>
        <taxon>Alveolata</taxon>
        <taxon>Apicomplexa</taxon>
        <taxon>Aconoidasida</taxon>
        <taxon>Haemosporida</taxon>
        <taxon>Plasmodiidae</taxon>
        <taxon>Plasmodium</taxon>
        <taxon>Plasmodium (Vinckeia)</taxon>
    </lineage>
</organism>
<dbReference type="Pfam" id="PF06022">
    <property type="entry name" value="Cir_Bir_Yir"/>
    <property type="match status" value="1"/>
</dbReference>
<sequence>MDKKVCGIFLSVRNSFSDRLDSSGNYKFTMNEGNFKKYCNGNECDNNLKKINAGCLYLLDAFFEDYSVFNSVAKNNINIVEYIKIWLSKMLSRIENKEKESLNFFYNTYINGDDNYKKSIANFTEYSSYKELIEKKNMMNMNINDISRLYDAFTALCTMHYEFDEQKPNCKKYLEDAKKFVDQYKRLEGDSSITEKSSYNQLLSTLLTDYNNFINKCTSNGVNCTNFSSLPTIEKPKNYIQSSAQTSEVTSSSSSIGNKLFIVLSIFGAIAFFLGISYKYSLFGFRKRFQKQKLREKLKNIKKRMNQ</sequence>
<reference evidence="3" key="3">
    <citation type="submission" date="2014-05" db="EMBL/GenBank/DDBJ databases">
        <authorList>
            <person name="Aslett M.A."/>
            <person name="De Silva N."/>
        </authorList>
    </citation>
    <scope>NUCLEOTIDE SEQUENCE</scope>
    <source>
        <strain evidence="3">17X</strain>
    </source>
</reference>
<dbReference type="VEuPathDB" id="PlasmoDB:Py17XNL_000801585"/>
<keyword evidence="1" id="KW-0812">Transmembrane</keyword>
<accession>A0A077Y2R5</accession>